<sequence>MKRLLSFSASVALLAACGGGGTSTPAETLPTGATVIKAVQSLRFDAKTYGPFAAGDIVIGYKNEDSVRHTLIIAKDNTKVPNFKLVIGQNGAVDSGTVTLDAGTYTLLCDVPGHSNMKATLTVE</sequence>
<dbReference type="Gene3D" id="2.60.40.420">
    <property type="entry name" value="Cupredoxins - blue copper proteins"/>
    <property type="match status" value="1"/>
</dbReference>
<dbReference type="SUPFAM" id="SSF49503">
    <property type="entry name" value="Cupredoxins"/>
    <property type="match status" value="1"/>
</dbReference>
<evidence type="ECO:0000313" key="2">
    <source>
        <dbReference type="EMBL" id="CAB4685064.1"/>
    </source>
</evidence>
<organism evidence="1">
    <name type="scientific">freshwater metagenome</name>
    <dbReference type="NCBI Taxonomy" id="449393"/>
    <lineage>
        <taxon>unclassified sequences</taxon>
        <taxon>metagenomes</taxon>
        <taxon>ecological metagenomes</taxon>
    </lineage>
</organism>
<dbReference type="PROSITE" id="PS51257">
    <property type="entry name" value="PROKAR_LIPOPROTEIN"/>
    <property type="match status" value="1"/>
</dbReference>
<proteinExistence type="predicted"/>
<accession>A0A6J6AHQ9</accession>
<protein>
    <submittedName>
        <fullName evidence="1">Unannotated protein</fullName>
    </submittedName>
</protein>
<gene>
    <name evidence="2" type="ORF">UFOPK2334_01414</name>
    <name evidence="1" type="ORF">UFOPK4179_01227</name>
</gene>
<dbReference type="InterPro" id="IPR008972">
    <property type="entry name" value="Cupredoxin"/>
</dbReference>
<dbReference type="EMBL" id="CAETWZ010000152">
    <property type="protein sequence ID" value="CAB4368426.1"/>
    <property type="molecule type" value="Genomic_DNA"/>
</dbReference>
<dbReference type="EMBL" id="CAEZXA010000165">
    <property type="protein sequence ID" value="CAB4685064.1"/>
    <property type="molecule type" value="Genomic_DNA"/>
</dbReference>
<evidence type="ECO:0000313" key="1">
    <source>
        <dbReference type="EMBL" id="CAB4368426.1"/>
    </source>
</evidence>
<dbReference type="AlphaFoldDB" id="A0A6J6AHQ9"/>
<reference evidence="1" key="1">
    <citation type="submission" date="2020-05" db="EMBL/GenBank/DDBJ databases">
        <authorList>
            <person name="Chiriac C."/>
            <person name="Salcher M."/>
            <person name="Ghai R."/>
            <person name="Kavagutti S V."/>
        </authorList>
    </citation>
    <scope>NUCLEOTIDE SEQUENCE</scope>
</reference>
<name>A0A6J6AHQ9_9ZZZZ</name>